<keyword evidence="3" id="KW-1185">Reference proteome</keyword>
<feature type="transmembrane region" description="Helical" evidence="1">
    <location>
        <begin position="58"/>
        <end position="77"/>
    </location>
</feature>
<keyword evidence="1" id="KW-0812">Transmembrane</keyword>
<evidence type="ECO:0000256" key="1">
    <source>
        <dbReference type="SAM" id="Phobius"/>
    </source>
</evidence>
<protein>
    <recommendedName>
        <fullName evidence="4">Transmembrane protein</fullName>
    </recommendedName>
</protein>
<accession>A0ABU6SXM9</accession>
<dbReference type="Proteomes" id="UP001341840">
    <property type="component" value="Unassembled WGS sequence"/>
</dbReference>
<proteinExistence type="predicted"/>
<organism evidence="2 3">
    <name type="scientific">Stylosanthes scabra</name>
    <dbReference type="NCBI Taxonomy" id="79078"/>
    <lineage>
        <taxon>Eukaryota</taxon>
        <taxon>Viridiplantae</taxon>
        <taxon>Streptophyta</taxon>
        <taxon>Embryophyta</taxon>
        <taxon>Tracheophyta</taxon>
        <taxon>Spermatophyta</taxon>
        <taxon>Magnoliopsida</taxon>
        <taxon>eudicotyledons</taxon>
        <taxon>Gunneridae</taxon>
        <taxon>Pentapetalae</taxon>
        <taxon>rosids</taxon>
        <taxon>fabids</taxon>
        <taxon>Fabales</taxon>
        <taxon>Fabaceae</taxon>
        <taxon>Papilionoideae</taxon>
        <taxon>50 kb inversion clade</taxon>
        <taxon>dalbergioids sensu lato</taxon>
        <taxon>Dalbergieae</taxon>
        <taxon>Pterocarpus clade</taxon>
        <taxon>Stylosanthes</taxon>
    </lineage>
</organism>
<keyword evidence="1" id="KW-1133">Transmembrane helix</keyword>
<reference evidence="2 3" key="1">
    <citation type="journal article" date="2023" name="Plants (Basel)">
        <title>Bridging the Gap: Combining Genomics and Transcriptomics Approaches to Understand Stylosanthes scabra, an Orphan Legume from the Brazilian Caatinga.</title>
        <authorList>
            <person name="Ferreira-Neto J.R.C."/>
            <person name="da Silva M.D."/>
            <person name="Binneck E."/>
            <person name="de Melo N.F."/>
            <person name="da Silva R.H."/>
            <person name="de Melo A.L.T.M."/>
            <person name="Pandolfi V."/>
            <person name="Bustamante F.O."/>
            <person name="Brasileiro-Vidal A.C."/>
            <person name="Benko-Iseppon A.M."/>
        </authorList>
    </citation>
    <scope>NUCLEOTIDE SEQUENCE [LARGE SCALE GENOMIC DNA]</scope>
    <source>
        <tissue evidence="2">Leaves</tissue>
    </source>
</reference>
<evidence type="ECO:0000313" key="2">
    <source>
        <dbReference type="EMBL" id="MED6140771.1"/>
    </source>
</evidence>
<comment type="caution">
    <text evidence="2">The sequence shown here is derived from an EMBL/GenBank/DDBJ whole genome shotgun (WGS) entry which is preliminary data.</text>
</comment>
<keyword evidence="1" id="KW-0472">Membrane</keyword>
<gene>
    <name evidence="2" type="ORF">PIB30_096663</name>
</gene>
<evidence type="ECO:0000313" key="3">
    <source>
        <dbReference type="Proteomes" id="UP001341840"/>
    </source>
</evidence>
<evidence type="ECO:0008006" key="4">
    <source>
        <dbReference type="Google" id="ProtNLM"/>
    </source>
</evidence>
<dbReference type="EMBL" id="JASCZI010062726">
    <property type="protein sequence ID" value="MED6140771.1"/>
    <property type="molecule type" value="Genomic_DNA"/>
</dbReference>
<feature type="transmembrane region" description="Helical" evidence="1">
    <location>
        <begin position="83"/>
        <end position="107"/>
    </location>
</feature>
<name>A0ABU6SXM9_9FABA</name>
<feature type="transmembrane region" description="Helical" evidence="1">
    <location>
        <begin position="26"/>
        <end position="46"/>
    </location>
</feature>
<sequence>MVLMYHKVDGIGVVVVGWNSIGFVDYLSILRVVFDIVYLVAALFGLHRNWGRCDNIVLLKLWAFLWVMRVTCAYAAMSHWHLLRAIGLMCQNFGGFLLPTFISFSMLAMSVRDVARIVDSEGVTSKNPFAADVVLVLKR</sequence>